<keyword evidence="3 6" id="KW-0812">Transmembrane</keyword>
<protein>
    <submittedName>
        <fullName evidence="7">Cobalt ABC transporter permease</fullName>
    </submittedName>
</protein>
<comment type="caution">
    <text evidence="7">The sequence shown here is derived from an EMBL/GenBank/DDBJ whole genome shotgun (WGS) entry which is preliminary data.</text>
</comment>
<sequence length="235" mass="25029">MLSYSPGESLGHRLDPRTKLAFQAVVAGVALAHTTPAWLLALTAVCWAALAGCRLAARETLAEYRGVLPFLVVAPLLEALRVGPPWLELGAAVDPALALYRSLLLLALAAAYVKTTSPRESRAAVVSVVPGKPGRYLGLGVALVFRYLPLLQADVRRLREAAWARLGDERRVDERVAHLAVGSLERAFDRADALSLAMRARCLSWNATAPALAFARGDYGVLCVAGALVAAGVVW</sequence>
<keyword evidence="2" id="KW-1003">Cell membrane</keyword>
<dbReference type="GO" id="GO:0005886">
    <property type="term" value="C:plasma membrane"/>
    <property type="evidence" value="ECO:0007669"/>
    <property type="project" value="UniProtKB-ARBA"/>
</dbReference>
<accession>A0A830F2U0</accession>
<evidence type="ECO:0000256" key="5">
    <source>
        <dbReference type="ARBA" id="ARBA00023136"/>
    </source>
</evidence>
<evidence type="ECO:0000313" key="8">
    <source>
        <dbReference type="Proteomes" id="UP000628840"/>
    </source>
</evidence>
<keyword evidence="5 6" id="KW-0472">Membrane</keyword>
<keyword evidence="4 6" id="KW-1133">Transmembrane helix</keyword>
<evidence type="ECO:0000256" key="2">
    <source>
        <dbReference type="ARBA" id="ARBA00022475"/>
    </source>
</evidence>
<proteinExistence type="predicted"/>
<evidence type="ECO:0000313" key="7">
    <source>
        <dbReference type="EMBL" id="GGL35112.1"/>
    </source>
</evidence>
<evidence type="ECO:0000256" key="6">
    <source>
        <dbReference type="SAM" id="Phobius"/>
    </source>
</evidence>
<dbReference type="RefSeq" id="WP_188883069.1">
    <property type="nucleotide sequence ID" value="NZ_BMPF01000002.1"/>
</dbReference>
<dbReference type="Pfam" id="PF02361">
    <property type="entry name" value="CbiQ"/>
    <property type="match status" value="1"/>
</dbReference>
<organism evidence="7 8">
    <name type="scientific">Halarchaeum grantii</name>
    <dbReference type="NCBI Taxonomy" id="1193105"/>
    <lineage>
        <taxon>Archaea</taxon>
        <taxon>Methanobacteriati</taxon>
        <taxon>Methanobacteriota</taxon>
        <taxon>Stenosarchaea group</taxon>
        <taxon>Halobacteria</taxon>
        <taxon>Halobacteriales</taxon>
        <taxon>Halobacteriaceae</taxon>
    </lineage>
</organism>
<dbReference type="EMBL" id="BMPF01000002">
    <property type="protein sequence ID" value="GGL35112.1"/>
    <property type="molecule type" value="Genomic_DNA"/>
</dbReference>
<dbReference type="PANTHER" id="PTHR34857:SF2">
    <property type="entry name" value="SLL0384 PROTEIN"/>
    <property type="match status" value="1"/>
</dbReference>
<keyword evidence="8" id="KW-1185">Reference proteome</keyword>
<dbReference type="Proteomes" id="UP000628840">
    <property type="component" value="Unassembled WGS sequence"/>
</dbReference>
<dbReference type="CDD" id="cd16914">
    <property type="entry name" value="EcfT"/>
    <property type="match status" value="1"/>
</dbReference>
<dbReference type="AlphaFoldDB" id="A0A830F2U0"/>
<comment type="subcellular location">
    <subcellularLocation>
        <location evidence="1">Membrane</location>
        <topology evidence="1">Multi-pass membrane protein</topology>
    </subcellularLocation>
</comment>
<dbReference type="InterPro" id="IPR051611">
    <property type="entry name" value="ECF_transporter_component"/>
</dbReference>
<gene>
    <name evidence="7" type="ORF">GCM10009037_18400</name>
</gene>
<dbReference type="PANTHER" id="PTHR34857">
    <property type="entry name" value="SLL0384 PROTEIN"/>
    <property type="match status" value="1"/>
</dbReference>
<reference evidence="7 8" key="1">
    <citation type="journal article" date="2019" name="Int. J. Syst. Evol. Microbiol.">
        <title>The Global Catalogue of Microorganisms (GCM) 10K type strain sequencing project: providing services to taxonomists for standard genome sequencing and annotation.</title>
        <authorList>
            <consortium name="The Broad Institute Genomics Platform"/>
            <consortium name="The Broad Institute Genome Sequencing Center for Infectious Disease"/>
            <person name="Wu L."/>
            <person name="Ma J."/>
        </authorList>
    </citation>
    <scope>NUCLEOTIDE SEQUENCE [LARGE SCALE GENOMIC DNA]</scope>
    <source>
        <strain evidence="7 8">JCM 19585</strain>
    </source>
</reference>
<name>A0A830F2U0_9EURY</name>
<evidence type="ECO:0000256" key="4">
    <source>
        <dbReference type="ARBA" id="ARBA00022989"/>
    </source>
</evidence>
<feature type="transmembrane region" description="Helical" evidence="6">
    <location>
        <begin position="20"/>
        <end position="50"/>
    </location>
</feature>
<dbReference type="OrthoDB" id="204634at2157"/>
<evidence type="ECO:0000256" key="1">
    <source>
        <dbReference type="ARBA" id="ARBA00004141"/>
    </source>
</evidence>
<evidence type="ECO:0000256" key="3">
    <source>
        <dbReference type="ARBA" id="ARBA00022692"/>
    </source>
</evidence>
<dbReference type="InterPro" id="IPR003339">
    <property type="entry name" value="ABC/ECF_trnsptr_transmembrane"/>
</dbReference>